<dbReference type="SUPFAM" id="SSF55154">
    <property type="entry name" value="CYTH-like phosphatases"/>
    <property type="match status" value="1"/>
</dbReference>
<organism evidence="2 3">
    <name type="scientific">Oliverpabstia intestinalis</name>
    <dbReference type="NCBI Taxonomy" id="2606633"/>
    <lineage>
        <taxon>Bacteria</taxon>
        <taxon>Bacillati</taxon>
        <taxon>Bacillota</taxon>
        <taxon>Clostridia</taxon>
        <taxon>Lachnospirales</taxon>
        <taxon>Lachnospiraceae</taxon>
        <taxon>Oliverpabstia</taxon>
    </lineage>
</organism>
<comment type="caution">
    <text evidence="2">The sequence shown here is derived from an EMBL/GenBank/DDBJ whole genome shotgun (WGS) entry which is preliminary data.</text>
</comment>
<dbReference type="Proteomes" id="UP000440513">
    <property type="component" value="Unassembled WGS sequence"/>
</dbReference>
<dbReference type="EMBL" id="VUMS01000029">
    <property type="protein sequence ID" value="MST67544.1"/>
    <property type="molecule type" value="Genomic_DNA"/>
</dbReference>
<keyword evidence="3" id="KW-1185">Reference proteome</keyword>
<dbReference type="AlphaFoldDB" id="A0A7X2P4V7"/>
<name>A0A7X2P4V7_9FIRM</name>
<dbReference type="InterPro" id="IPR023577">
    <property type="entry name" value="CYTH_domain"/>
</dbReference>
<dbReference type="Gene3D" id="2.40.320.10">
    <property type="entry name" value="Hypothetical Protein Pfu-838710-001"/>
    <property type="match status" value="1"/>
</dbReference>
<feature type="domain" description="CYTH" evidence="1">
    <location>
        <begin position="10"/>
        <end position="199"/>
    </location>
</feature>
<sequence>MERGYMVNQEIEKEMKIMISETQYEELIKELPSSKQIRNINFYFDDLDRQMIFNGNTVRVRANKEKMYLQFKSHIEKNGYTTVSKEFSKKLETLPYCIDSKILFELTGVRYPDVFLLGFLVTDRIICTLNSKIQIMLDKNTYLGCLDHEIEIEYTCEESELQEALKILKKYKVEISGEREIISKSCRFAQKYYNDLKYVIPKDG</sequence>
<gene>
    <name evidence="2" type="ORF">FYJ57_12660</name>
</gene>
<accession>A0A7X2P4V7</accession>
<evidence type="ECO:0000313" key="3">
    <source>
        <dbReference type="Proteomes" id="UP000440513"/>
    </source>
</evidence>
<proteinExistence type="predicted"/>
<protein>
    <submittedName>
        <fullName evidence="2">CYTH domain-containing protein</fullName>
    </submittedName>
</protein>
<evidence type="ECO:0000259" key="1">
    <source>
        <dbReference type="PROSITE" id="PS51707"/>
    </source>
</evidence>
<dbReference type="InterPro" id="IPR033469">
    <property type="entry name" value="CYTH-like_dom_sf"/>
</dbReference>
<evidence type="ECO:0000313" key="2">
    <source>
        <dbReference type="EMBL" id="MST67544.1"/>
    </source>
</evidence>
<reference evidence="2 3" key="1">
    <citation type="submission" date="2019-08" db="EMBL/GenBank/DDBJ databases">
        <title>In-depth cultivation of the pig gut microbiome towards novel bacterial diversity and tailored functional studies.</title>
        <authorList>
            <person name="Wylensek D."/>
            <person name="Hitch T.C.A."/>
            <person name="Clavel T."/>
        </authorList>
    </citation>
    <scope>NUCLEOTIDE SEQUENCE [LARGE SCALE GENOMIC DNA]</scope>
    <source>
        <strain evidence="2 3">BSM-380-WT-5A</strain>
    </source>
</reference>
<dbReference type="PROSITE" id="PS51707">
    <property type="entry name" value="CYTH"/>
    <property type="match status" value="1"/>
</dbReference>
<dbReference type="Pfam" id="PF01928">
    <property type="entry name" value="CYTH"/>
    <property type="match status" value="1"/>
</dbReference>